<keyword evidence="2" id="KW-1185">Reference proteome</keyword>
<gene>
    <name evidence="1" type="ORF">Pan161_07870</name>
</gene>
<accession>A0A517V822</accession>
<organism evidence="1 2">
    <name type="scientific">Gimesia algae</name>
    <dbReference type="NCBI Taxonomy" id="2527971"/>
    <lineage>
        <taxon>Bacteria</taxon>
        <taxon>Pseudomonadati</taxon>
        <taxon>Planctomycetota</taxon>
        <taxon>Planctomycetia</taxon>
        <taxon>Planctomycetales</taxon>
        <taxon>Planctomycetaceae</taxon>
        <taxon>Gimesia</taxon>
    </lineage>
</organism>
<protein>
    <submittedName>
        <fullName evidence="1">Uncharacterized protein</fullName>
    </submittedName>
</protein>
<reference evidence="1 2" key="1">
    <citation type="submission" date="2019-02" db="EMBL/GenBank/DDBJ databases">
        <title>Deep-cultivation of Planctomycetes and their phenomic and genomic characterization uncovers novel biology.</title>
        <authorList>
            <person name="Wiegand S."/>
            <person name="Jogler M."/>
            <person name="Boedeker C."/>
            <person name="Pinto D."/>
            <person name="Vollmers J."/>
            <person name="Rivas-Marin E."/>
            <person name="Kohn T."/>
            <person name="Peeters S.H."/>
            <person name="Heuer A."/>
            <person name="Rast P."/>
            <person name="Oberbeckmann S."/>
            <person name="Bunk B."/>
            <person name="Jeske O."/>
            <person name="Meyerdierks A."/>
            <person name="Storesund J.E."/>
            <person name="Kallscheuer N."/>
            <person name="Luecker S."/>
            <person name="Lage O.M."/>
            <person name="Pohl T."/>
            <person name="Merkel B.J."/>
            <person name="Hornburger P."/>
            <person name="Mueller R.-W."/>
            <person name="Bruemmer F."/>
            <person name="Labrenz M."/>
            <person name="Spormann A.M."/>
            <person name="Op den Camp H."/>
            <person name="Overmann J."/>
            <person name="Amann R."/>
            <person name="Jetten M.S.M."/>
            <person name="Mascher T."/>
            <person name="Medema M.H."/>
            <person name="Devos D.P."/>
            <person name="Kaster A.-K."/>
            <person name="Ovreas L."/>
            <person name="Rohde M."/>
            <person name="Galperin M.Y."/>
            <person name="Jogler C."/>
        </authorList>
    </citation>
    <scope>NUCLEOTIDE SEQUENCE [LARGE SCALE GENOMIC DNA]</scope>
    <source>
        <strain evidence="1 2">Pan161</strain>
    </source>
</reference>
<dbReference type="KEGG" id="gax:Pan161_07870"/>
<dbReference type="Proteomes" id="UP000316855">
    <property type="component" value="Chromosome"/>
</dbReference>
<evidence type="ECO:0000313" key="2">
    <source>
        <dbReference type="Proteomes" id="UP000316855"/>
    </source>
</evidence>
<sequence length="151" mass="16707">MNNINTLGFFAISEMSDGLTPAQRRQYIANRKQQTHEYLESRKPMISELKYEKQYQADLKAMGGNLSVSKEDYIASLKATDAGGFIGMAGVEYQPAASTATLEAKPDPMDDKYRQQFRADKAVLGAQLTATEEEYIFSLKATDAGGVLNLH</sequence>
<dbReference type="RefSeq" id="WP_145224256.1">
    <property type="nucleotide sequence ID" value="NZ_CP036343.1"/>
</dbReference>
<evidence type="ECO:0000313" key="1">
    <source>
        <dbReference type="EMBL" id="QDT89161.1"/>
    </source>
</evidence>
<proteinExistence type="predicted"/>
<dbReference type="AlphaFoldDB" id="A0A517V822"/>
<dbReference type="EMBL" id="CP036343">
    <property type="protein sequence ID" value="QDT89161.1"/>
    <property type="molecule type" value="Genomic_DNA"/>
</dbReference>
<name>A0A517V822_9PLAN</name>